<accession>A0A0B2V9Q7</accession>
<keyword evidence="1" id="KW-0812">Transmembrane</keyword>
<keyword evidence="1" id="KW-1133">Transmembrane helix</keyword>
<feature type="transmembrane region" description="Helical" evidence="1">
    <location>
        <begin position="57"/>
        <end position="83"/>
    </location>
</feature>
<dbReference type="Proteomes" id="UP000031036">
    <property type="component" value="Unassembled WGS sequence"/>
</dbReference>
<sequence>MPMVTRTTVTTTRTTSGFRSSTIPVWVIKLLTVVIALVVLLLMYMQDKAVRAGYSTTFIVIALTCGILLGWSIGSVLQQVFFIRTVVFFIRTVEILVNVILTVLAVLSLIVAVAFLLERSDWSRYESYRLMIGTAICFLLQSIVCVLMLSWAFYGNLIIVESR</sequence>
<organism evidence="2 3">
    <name type="scientific">Toxocara canis</name>
    <name type="common">Canine roundworm</name>
    <dbReference type="NCBI Taxonomy" id="6265"/>
    <lineage>
        <taxon>Eukaryota</taxon>
        <taxon>Metazoa</taxon>
        <taxon>Ecdysozoa</taxon>
        <taxon>Nematoda</taxon>
        <taxon>Chromadorea</taxon>
        <taxon>Rhabditida</taxon>
        <taxon>Spirurina</taxon>
        <taxon>Ascaridomorpha</taxon>
        <taxon>Ascaridoidea</taxon>
        <taxon>Toxocaridae</taxon>
        <taxon>Toxocara</taxon>
    </lineage>
</organism>
<keyword evidence="3" id="KW-1185">Reference proteome</keyword>
<keyword evidence="1" id="KW-0472">Membrane</keyword>
<dbReference type="AlphaFoldDB" id="A0A0B2V9Q7"/>
<proteinExistence type="predicted"/>
<protein>
    <recommendedName>
        <fullName evidence="4">MARVEL domain-containing protein</fullName>
    </recommendedName>
</protein>
<feature type="transmembrane region" description="Helical" evidence="1">
    <location>
        <begin position="129"/>
        <end position="154"/>
    </location>
</feature>
<name>A0A0B2V9Q7_TOXCA</name>
<dbReference type="EMBL" id="JPKZ01001757">
    <property type="protein sequence ID" value="KHN80196.1"/>
    <property type="molecule type" value="Genomic_DNA"/>
</dbReference>
<evidence type="ECO:0000313" key="3">
    <source>
        <dbReference type="Proteomes" id="UP000031036"/>
    </source>
</evidence>
<gene>
    <name evidence="2" type="ORF">Tcan_03276</name>
</gene>
<evidence type="ECO:0000313" key="2">
    <source>
        <dbReference type="EMBL" id="KHN80196.1"/>
    </source>
</evidence>
<comment type="caution">
    <text evidence="2">The sequence shown here is derived from an EMBL/GenBank/DDBJ whole genome shotgun (WGS) entry which is preliminary data.</text>
</comment>
<evidence type="ECO:0008006" key="4">
    <source>
        <dbReference type="Google" id="ProtNLM"/>
    </source>
</evidence>
<feature type="transmembrane region" description="Helical" evidence="1">
    <location>
        <begin position="23"/>
        <end position="45"/>
    </location>
</feature>
<dbReference type="OMA" id="YESYRLM"/>
<feature type="transmembrane region" description="Helical" evidence="1">
    <location>
        <begin position="95"/>
        <end position="117"/>
    </location>
</feature>
<evidence type="ECO:0000256" key="1">
    <source>
        <dbReference type="SAM" id="Phobius"/>
    </source>
</evidence>
<dbReference type="OrthoDB" id="5855758at2759"/>
<reference evidence="2 3" key="1">
    <citation type="submission" date="2014-11" db="EMBL/GenBank/DDBJ databases">
        <title>Genetic blueprint of the zoonotic pathogen Toxocara canis.</title>
        <authorList>
            <person name="Zhu X.-Q."/>
            <person name="Korhonen P.K."/>
            <person name="Cai H."/>
            <person name="Young N.D."/>
            <person name="Nejsum P."/>
            <person name="von Samson-Himmelstjerna G."/>
            <person name="Boag P.R."/>
            <person name="Tan P."/>
            <person name="Li Q."/>
            <person name="Min J."/>
            <person name="Yang Y."/>
            <person name="Wang X."/>
            <person name="Fang X."/>
            <person name="Hall R.S."/>
            <person name="Hofmann A."/>
            <person name="Sternberg P.W."/>
            <person name="Jex A.R."/>
            <person name="Gasser R.B."/>
        </authorList>
    </citation>
    <scope>NUCLEOTIDE SEQUENCE [LARGE SCALE GENOMIC DNA]</scope>
    <source>
        <strain evidence="2">PN_DK_2014</strain>
    </source>
</reference>